<proteinExistence type="predicted"/>
<keyword evidence="1" id="KW-0614">Plasmid</keyword>
<dbReference type="OrthoDB" id="486940at2"/>
<gene>
    <name evidence="1" type="ORF">COO91_09273</name>
</gene>
<evidence type="ECO:0000313" key="2">
    <source>
        <dbReference type="Proteomes" id="UP000232003"/>
    </source>
</evidence>
<dbReference type="AlphaFoldDB" id="A0A2K8T7Q7"/>
<dbReference type="Proteomes" id="UP000232003">
    <property type="component" value="Plasmid pNFSY03"/>
</dbReference>
<dbReference type="EMBL" id="CP024788">
    <property type="protein sequence ID" value="AUB43115.1"/>
    <property type="molecule type" value="Genomic_DNA"/>
</dbReference>
<evidence type="ECO:0000313" key="1">
    <source>
        <dbReference type="EMBL" id="AUB43115.1"/>
    </source>
</evidence>
<dbReference type="RefSeq" id="WP_100903373.1">
    <property type="nucleotide sequence ID" value="NZ_CAWNNC010000004.1"/>
</dbReference>
<keyword evidence="2" id="KW-1185">Reference proteome</keyword>
<accession>A0A2K8T7Q7</accession>
<geneLocation type="plasmid" evidence="2">
    <name>pnfsy03</name>
</geneLocation>
<protein>
    <submittedName>
        <fullName evidence="1">Uncharacterized protein</fullName>
    </submittedName>
</protein>
<reference evidence="1 2" key="1">
    <citation type="submission" date="2017-11" db="EMBL/GenBank/DDBJ databases">
        <title>Complete genome of a free-living desiccation-tolerant cyanobacterium and its photosynthetic adaptation to extreme terrestrial habitat.</title>
        <authorList>
            <person name="Shang J."/>
        </authorList>
    </citation>
    <scope>NUCLEOTIDE SEQUENCE [LARGE SCALE GENOMIC DNA]</scope>
    <source>
        <strain evidence="1 2">CCNUN1</strain>
        <plasmid evidence="2">pnfsy03</plasmid>
    </source>
</reference>
<dbReference type="KEGG" id="nfl:COO91_09273"/>
<sequence length="120" mass="13867">MQPTISIPQGWKYPHFTLGQRTQQGIIIGIKYYPSDSFLARESDEGWHYVVMPDINSESEENRLENELELLTPQELKTLLEAEIAKHLYQAELLTYELEAIPGTVKTIQNSKLSIQNYNQ</sequence>
<name>A0A2K8T7Q7_9NOSO</name>
<organism evidence="1 2">
    <name type="scientific">Nostoc flagelliforme CCNUN1</name>
    <dbReference type="NCBI Taxonomy" id="2038116"/>
    <lineage>
        <taxon>Bacteria</taxon>
        <taxon>Bacillati</taxon>
        <taxon>Cyanobacteriota</taxon>
        <taxon>Cyanophyceae</taxon>
        <taxon>Nostocales</taxon>
        <taxon>Nostocaceae</taxon>
        <taxon>Nostoc</taxon>
    </lineage>
</organism>